<name>A0A3G5A6Y6_9VIRU</name>
<gene>
    <name evidence="2" type="ORF">Hyperionvirus3_84</name>
</gene>
<dbReference type="InterPro" id="IPR018306">
    <property type="entry name" value="Phage_T5_Orf172_DNA-bd"/>
</dbReference>
<protein>
    <recommendedName>
        <fullName evidence="1">Bacteriophage T5 Orf172 DNA-binding domain-containing protein</fullName>
    </recommendedName>
</protein>
<reference evidence="2" key="1">
    <citation type="submission" date="2018-10" db="EMBL/GenBank/DDBJ databases">
        <title>Hidden diversity of soil giant viruses.</title>
        <authorList>
            <person name="Schulz F."/>
            <person name="Alteio L."/>
            <person name="Goudeau D."/>
            <person name="Ryan E.M."/>
            <person name="Malmstrom R.R."/>
            <person name="Blanchard J."/>
            <person name="Woyke T."/>
        </authorList>
    </citation>
    <scope>NUCLEOTIDE SEQUENCE</scope>
    <source>
        <strain evidence="2">HYV1</strain>
    </source>
</reference>
<sequence length="318" mass="37496">MTEILYVMTCEPWMADDKITPLFKIGSTHNLAARRQNAKTWLHKRVKIKGYYLLKNCVAANINCYRLDNHVKMHFNHYRTKEEDAGTEFYRAFDLIELTAFIKSKKLEADWIDVYDNAIVPTKEDLLKDYAEELEHHDTYESFVEEQKKSIKKISLKDLKRVTLMRTNNTAQEQKWMYNHYKNTVVDGVPRDIIAKYHPEIFDAKSSSRIPIWGIKERRADEEGDLIFFIVSDGARNFVDMRTIKHKIVSSKELSNELYNEEDYSEFYILSEGNILNQNKQEFLINIGKKPKWKLAGGPTLNKKKYNPYLISLITYKN</sequence>
<proteinExistence type="predicted"/>
<accession>A0A3G5A6Y6</accession>
<evidence type="ECO:0000313" key="2">
    <source>
        <dbReference type="EMBL" id="AYV82938.1"/>
    </source>
</evidence>
<dbReference type="Pfam" id="PF10544">
    <property type="entry name" value="T5orf172"/>
    <property type="match status" value="1"/>
</dbReference>
<evidence type="ECO:0000259" key="1">
    <source>
        <dbReference type="Pfam" id="PF10544"/>
    </source>
</evidence>
<feature type="domain" description="Bacteriophage T5 Orf172 DNA-binding" evidence="1">
    <location>
        <begin position="5"/>
        <end position="97"/>
    </location>
</feature>
<organism evidence="2">
    <name type="scientific">Hyperionvirus sp</name>
    <dbReference type="NCBI Taxonomy" id="2487770"/>
    <lineage>
        <taxon>Viruses</taxon>
        <taxon>Varidnaviria</taxon>
        <taxon>Bamfordvirae</taxon>
        <taxon>Nucleocytoviricota</taxon>
        <taxon>Megaviricetes</taxon>
        <taxon>Imitervirales</taxon>
        <taxon>Mimiviridae</taxon>
        <taxon>Klosneuvirinae</taxon>
    </lineage>
</organism>
<dbReference type="EMBL" id="MK072385">
    <property type="protein sequence ID" value="AYV82938.1"/>
    <property type="molecule type" value="Genomic_DNA"/>
</dbReference>